<organism evidence="1">
    <name type="scientific">Marmota monax</name>
    <name type="common">Woodchuck</name>
    <dbReference type="NCBI Taxonomy" id="9995"/>
    <lineage>
        <taxon>Eukaryota</taxon>
        <taxon>Metazoa</taxon>
        <taxon>Chordata</taxon>
        <taxon>Craniata</taxon>
        <taxon>Vertebrata</taxon>
        <taxon>Euteleostomi</taxon>
        <taxon>Mammalia</taxon>
        <taxon>Eutheria</taxon>
        <taxon>Euarchontoglires</taxon>
        <taxon>Glires</taxon>
        <taxon>Rodentia</taxon>
        <taxon>Sciuromorpha</taxon>
        <taxon>Sciuridae</taxon>
        <taxon>Xerinae</taxon>
        <taxon>Marmotini</taxon>
        <taxon>Marmota</taxon>
    </lineage>
</organism>
<accession>A0A5E4ALM0</accession>
<feature type="non-terminal residue" evidence="1">
    <location>
        <position position="63"/>
    </location>
</feature>
<comment type="caution">
    <text evidence="1">The sequence shown here is derived from an EMBL/GenBank/DDBJ whole genome shotgun (WGS) entry which is preliminary data.</text>
</comment>
<proteinExistence type="predicted"/>
<reference evidence="1" key="1">
    <citation type="submission" date="2019-04" db="EMBL/GenBank/DDBJ databases">
        <authorList>
            <person name="Alioto T."/>
            <person name="Alioto T."/>
        </authorList>
    </citation>
    <scope>NUCLEOTIDE SEQUENCE [LARGE SCALE GENOMIC DNA]</scope>
</reference>
<evidence type="ECO:0000313" key="1">
    <source>
        <dbReference type="EMBL" id="VTJ58115.1"/>
    </source>
</evidence>
<protein>
    <submittedName>
        <fullName evidence="1">Uncharacterized protein</fullName>
    </submittedName>
</protein>
<sequence length="63" mass="7436">MCLKTLRAPSLHHHGDVILIANNLKQLDHVGVLQDHQHLHFGEDWHVLHYQFQDFHCYLCPSE</sequence>
<dbReference type="AlphaFoldDB" id="A0A5E4ALM0"/>
<name>A0A5E4ALM0_MARMO</name>
<gene>
    <name evidence="1" type="ORF">MONAX_5E041995</name>
</gene>
<dbReference type="EMBL" id="CABDUW010000094">
    <property type="protein sequence ID" value="VTJ58115.1"/>
    <property type="molecule type" value="Genomic_DNA"/>
</dbReference>